<reference evidence="2 3" key="1">
    <citation type="submission" date="2021-03" db="EMBL/GenBank/DDBJ databases">
        <title>novel species isolated from a fishpond in China.</title>
        <authorList>
            <person name="Lu H."/>
            <person name="Cai Z."/>
        </authorList>
    </citation>
    <scope>NUCLEOTIDE SEQUENCE [LARGE SCALE GENOMIC DNA]</scope>
    <source>
        <strain evidence="2 3">Y57</strain>
    </source>
</reference>
<dbReference type="RefSeq" id="WP_206596475.1">
    <property type="nucleotide sequence ID" value="NZ_JAFKCS010000098.1"/>
</dbReference>
<evidence type="ECO:0000313" key="3">
    <source>
        <dbReference type="Proteomes" id="UP000663992"/>
    </source>
</evidence>
<evidence type="ECO:0000256" key="1">
    <source>
        <dbReference type="SAM" id="MobiDB-lite"/>
    </source>
</evidence>
<dbReference type="EMBL" id="JAFKCS010000098">
    <property type="protein sequence ID" value="MBN7822564.1"/>
    <property type="molecule type" value="Genomic_DNA"/>
</dbReference>
<dbReference type="Proteomes" id="UP000663992">
    <property type="component" value="Unassembled WGS sequence"/>
</dbReference>
<evidence type="ECO:0000313" key="2">
    <source>
        <dbReference type="EMBL" id="MBN7822564.1"/>
    </source>
</evidence>
<name>A0ABS3D3J4_9ALTE</name>
<sequence>MVCMTQDRRLIIRNICKHMPKNGKSRNGALRESVCPEHRKAFLAYCPQLADVPFSHLSRESFDPDHHNAVGASGTVGAGYESGPFRERPGVAGRSPSTQSSSRAGDQQRDLAECRHRVRPLGGLPIVPFCCAPDSGVVVVLDKGVSNCSA</sequence>
<organism evidence="2 3">
    <name type="scientific">Bowmanella yangjiangensis</name>
    <dbReference type="NCBI Taxonomy" id="2811230"/>
    <lineage>
        <taxon>Bacteria</taxon>
        <taxon>Pseudomonadati</taxon>
        <taxon>Pseudomonadota</taxon>
        <taxon>Gammaproteobacteria</taxon>
        <taxon>Alteromonadales</taxon>
        <taxon>Alteromonadaceae</taxon>
        <taxon>Bowmanella</taxon>
    </lineage>
</organism>
<proteinExistence type="predicted"/>
<accession>A0ABS3D3J4</accession>
<comment type="caution">
    <text evidence="2">The sequence shown here is derived from an EMBL/GenBank/DDBJ whole genome shotgun (WGS) entry which is preliminary data.</text>
</comment>
<protein>
    <submittedName>
        <fullName evidence="2">Uncharacterized protein</fullName>
    </submittedName>
</protein>
<feature type="compositionally biased region" description="Polar residues" evidence="1">
    <location>
        <begin position="95"/>
        <end position="105"/>
    </location>
</feature>
<feature type="compositionally biased region" description="Basic and acidic residues" evidence="1">
    <location>
        <begin position="58"/>
        <end position="68"/>
    </location>
</feature>
<gene>
    <name evidence="2" type="ORF">J0A65_22065</name>
</gene>
<keyword evidence="3" id="KW-1185">Reference proteome</keyword>
<feature type="region of interest" description="Disordered" evidence="1">
    <location>
        <begin position="58"/>
        <end position="110"/>
    </location>
</feature>